<dbReference type="InParanoid" id="A0A1S3I8L7"/>
<dbReference type="RefSeq" id="XP_013394211.1">
    <property type="nucleotide sequence ID" value="XM_013538757.1"/>
</dbReference>
<dbReference type="GeneID" id="106161731"/>
<dbReference type="PANTHER" id="PTHR45964:SF5">
    <property type="entry name" value="WSCD FAMILY MEMBER CG9164"/>
    <property type="match status" value="1"/>
</dbReference>
<dbReference type="SUPFAM" id="SSF52540">
    <property type="entry name" value="P-loop containing nucleoside triphosphate hydrolases"/>
    <property type="match status" value="1"/>
</dbReference>
<evidence type="ECO:0000256" key="1">
    <source>
        <dbReference type="ARBA" id="ARBA00010236"/>
    </source>
</evidence>
<dbReference type="InterPro" id="IPR027417">
    <property type="entry name" value="P-loop_NTPase"/>
</dbReference>
<reference evidence="6" key="1">
    <citation type="submission" date="2025-08" db="UniProtKB">
        <authorList>
            <consortium name="RefSeq"/>
        </authorList>
    </citation>
    <scope>IDENTIFICATION</scope>
    <source>
        <tissue evidence="6">Gonads</tissue>
    </source>
</reference>
<feature type="transmembrane region" description="Helical" evidence="3">
    <location>
        <begin position="7"/>
        <end position="30"/>
    </location>
</feature>
<comment type="similarity">
    <text evidence="1">Belongs to the WSCD family.</text>
</comment>
<protein>
    <submittedName>
        <fullName evidence="6">WSCD family member AAEL009094</fullName>
    </submittedName>
</protein>
<evidence type="ECO:0000256" key="2">
    <source>
        <dbReference type="SAM" id="MobiDB-lite"/>
    </source>
</evidence>
<feature type="domain" description="Sulfotransferase" evidence="4">
    <location>
        <begin position="187"/>
        <end position="327"/>
    </location>
</feature>
<proteinExistence type="inferred from homology"/>
<keyword evidence="3" id="KW-0812">Transmembrane</keyword>
<keyword evidence="5" id="KW-1185">Reference proteome</keyword>
<dbReference type="AlphaFoldDB" id="A0A1S3I8L7"/>
<evidence type="ECO:0000259" key="4">
    <source>
        <dbReference type="Pfam" id="PF00685"/>
    </source>
</evidence>
<dbReference type="KEGG" id="lak:106161731"/>
<keyword evidence="3" id="KW-0472">Membrane</keyword>
<keyword evidence="3" id="KW-1133">Transmembrane helix</keyword>
<evidence type="ECO:0000256" key="3">
    <source>
        <dbReference type="SAM" id="Phobius"/>
    </source>
</evidence>
<sequence length="376" mass="41708">MKSSHKAAVFFLIAGSVVVTFNLNMLSLMFQDKYSLPLETANHPSNNRGHARVMNAGSHTAVEYGQRNKPKTAEIRPPGSHVTVRPWVNIQRPGPVGMSPDIVEVSLVTRCTGRSRQLTEGACSCVHFTDHNLPLTILQSFPGAGNTWVRHLLQEASGIFTGSVYNDVTLREKGFLGEGRVDPRVIAIKSHYPYRQTAARLGRGKVEKVVLLMRRLEDAVISEWNRQSGSHTGFVSNDVQPKAFEKFVRRYVSVFCDGAVMGWIRQAKVPMFVLRYEALKKNLGAALSSVLAFLESSVSAEQMQCVVKNSEGKFHRNHNSTGASLLTGELKKLIKDTEDKIKAALRQRRAETPQHTCGHVEDADHVITDSQPVPKN</sequence>
<evidence type="ECO:0000313" key="6">
    <source>
        <dbReference type="RefSeq" id="XP_013394211.1"/>
    </source>
</evidence>
<gene>
    <name evidence="6" type="primary">LOC106161731</name>
</gene>
<dbReference type="Proteomes" id="UP000085678">
    <property type="component" value="Unplaced"/>
</dbReference>
<organism evidence="5 6">
    <name type="scientific">Lingula anatina</name>
    <name type="common">Brachiopod</name>
    <name type="synonym">Lingula unguis</name>
    <dbReference type="NCBI Taxonomy" id="7574"/>
    <lineage>
        <taxon>Eukaryota</taxon>
        <taxon>Metazoa</taxon>
        <taxon>Spiralia</taxon>
        <taxon>Lophotrochozoa</taxon>
        <taxon>Brachiopoda</taxon>
        <taxon>Linguliformea</taxon>
        <taxon>Lingulata</taxon>
        <taxon>Lingulida</taxon>
        <taxon>Linguloidea</taxon>
        <taxon>Lingulidae</taxon>
        <taxon>Lingula</taxon>
    </lineage>
</organism>
<feature type="compositionally biased region" description="Basic and acidic residues" evidence="2">
    <location>
        <begin position="349"/>
        <end position="367"/>
    </location>
</feature>
<evidence type="ECO:0000313" key="5">
    <source>
        <dbReference type="Proteomes" id="UP000085678"/>
    </source>
</evidence>
<accession>A0A1S3I8L7</accession>
<dbReference type="PANTHER" id="PTHR45964">
    <property type="entry name" value="WSCD FAMILY MEMBER CG9164"/>
    <property type="match status" value="1"/>
</dbReference>
<dbReference type="InterPro" id="IPR000863">
    <property type="entry name" value="Sulfotransferase_dom"/>
</dbReference>
<feature type="region of interest" description="Disordered" evidence="2">
    <location>
        <begin position="349"/>
        <end position="376"/>
    </location>
</feature>
<dbReference type="GO" id="GO:0008146">
    <property type="term" value="F:sulfotransferase activity"/>
    <property type="evidence" value="ECO:0007669"/>
    <property type="project" value="InterPro"/>
</dbReference>
<dbReference type="STRING" id="7574.A0A1S3I8L7"/>
<dbReference type="Gene3D" id="3.40.50.300">
    <property type="entry name" value="P-loop containing nucleotide triphosphate hydrolases"/>
    <property type="match status" value="1"/>
</dbReference>
<name>A0A1S3I8L7_LINAN</name>
<dbReference type="Pfam" id="PF00685">
    <property type="entry name" value="Sulfotransfer_1"/>
    <property type="match status" value="1"/>
</dbReference>
<dbReference type="InterPro" id="IPR051589">
    <property type="entry name" value="Sialate-O-sulfotransferase"/>
</dbReference>
<dbReference type="OrthoDB" id="5985073at2759"/>